<evidence type="ECO:0000313" key="5">
    <source>
        <dbReference type="EMBL" id="OJG86977.1"/>
    </source>
</evidence>
<dbReference type="Proteomes" id="UP000065511">
    <property type="component" value="Chromosome"/>
</dbReference>
<accession>A0A0S3K8E7</accession>
<dbReference type="Gene3D" id="3.90.79.10">
    <property type="entry name" value="Nucleoside Triphosphate Pyrophosphohydrolase"/>
    <property type="match status" value="1"/>
</dbReference>
<dbReference type="Gene3D" id="6.10.250.1120">
    <property type="match status" value="1"/>
</dbReference>
<dbReference type="Proteomes" id="UP000183039">
    <property type="component" value="Unassembled WGS sequence"/>
</dbReference>
<dbReference type="AlphaFoldDB" id="A0A0S3K8E7"/>
<reference evidence="5 7" key="1">
    <citation type="submission" date="2014-12" db="EMBL/GenBank/DDBJ databases">
        <title>Draft genome sequences of 29 type strains of Enterococci.</title>
        <authorList>
            <person name="Zhong Z."/>
            <person name="Sun Z."/>
            <person name="Liu W."/>
            <person name="Zhang W."/>
            <person name="Zhang H."/>
        </authorList>
    </citation>
    <scope>NUCLEOTIDE SEQUENCE [LARGE SCALE GENOMIC DNA]</scope>
    <source>
        <strain evidence="5 7">DSM 22801</strain>
    </source>
</reference>
<organism evidence="5 7">
    <name type="scientific">Enterococcus silesiacus</name>
    <dbReference type="NCBI Taxonomy" id="332949"/>
    <lineage>
        <taxon>Bacteria</taxon>
        <taxon>Bacillati</taxon>
        <taxon>Bacillota</taxon>
        <taxon>Bacilli</taxon>
        <taxon>Lactobacillales</taxon>
        <taxon>Enterococcaceae</taxon>
        <taxon>Enterococcus</taxon>
    </lineage>
</organism>
<feature type="domain" description="Nudix hydrolase" evidence="3">
    <location>
        <begin position="67"/>
        <end position="202"/>
    </location>
</feature>
<dbReference type="InterPro" id="IPR015797">
    <property type="entry name" value="NUDIX_hydrolase-like_dom_sf"/>
</dbReference>
<evidence type="ECO:0000313" key="6">
    <source>
        <dbReference type="Proteomes" id="UP000065511"/>
    </source>
</evidence>
<reference evidence="4 6" key="2">
    <citation type="submission" date="2015-12" db="EMBL/GenBank/DDBJ databases">
        <authorList>
            <person name="Lauer A."/>
            <person name="Humrighouse B."/>
            <person name="Loparev V."/>
            <person name="Shewmaker P.L."/>
            <person name="Whitney A.M."/>
            <person name="McLaughlin R.W."/>
        </authorList>
    </citation>
    <scope>NUCLEOTIDE SEQUENCE [LARGE SCALE GENOMIC DNA]</scope>
    <source>
        <strain evidence="4 6">LMG 23085</strain>
    </source>
</reference>
<evidence type="ECO:0000313" key="7">
    <source>
        <dbReference type="Proteomes" id="UP000183039"/>
    </source>
</evidence>
<proteinExistence type="predicted"/>
<evidence type="ECO:0000259" key="3">
    <source>
        <dbReference type="PROSITE" id="PS51462"/>
    </source>
</evidence>
<evidence type="ECO:0000313" key="4">
    <source>
        <dbReference type="EMBL" id="ALS00593.1"/>
    </source>
</evidence>
<dbReference type="OrthoDB" id="9804442at2"/>
<evidence type="ECO:0000256" key="2">
    <source>
        <dbReference type="ARBA" id="ARBA00022801"/>
    </source>
</evidence>
<dbReference type="SUPFAM" id="SSF55811">
    <property type="entry name" value="Nudix"/>
    <property type="match status" value="1"/>
</dbReference>
<dbReference type="PANTHER" id="PTHR43046:SF16">
    <property type="entry name" value="ADP-RIBOSE PYROPHOSPHATASE YJHB-RELATED"/>
    <property type="match status" value="1"/>
</dbReference>
<dbReference type="EMBL" id="JXLC01000030">
    <property type="protein sequence ID" value="OJG86977.1"/>
    <property type="molecule type" value="Genomic_DNA"/>
</dbReference>
<dbReference type="InterPro" id="IPR059176">
    <property type="entry name" value="UDP-X_N"/>
</dbReference>
<keyword evidence="2" id="KW-0378">Hydrolase</keyword>
<name>A0A0S3K8E7_9ENTE</name>
<dbReference type="GO" id="GO:0016787">
    <property type="term" value="F:hydrolase activity"/>
    <property type="evidence" value="ECO:0007669"/>
    <property type="project" value="UniProtKB-KW"/>
</dbReference>
<sequence>MEKELSLLVAKLQGIAQTGKKYGKDIFDQERYEELSQVTKELMSILYLNLSNQDLAILVDQDEGYATPKVDIRAVVFNQEGKLLLVKEKSDNAWSLPGGWADIGYSPSEIAEKETLEEAGLTVKAKRLIAVLDKSKHDFPPALTYTYKFFIRCEPQNELLATGVETNDVGYFSLQEIYLLSLSKHRNIIDNFEMIFADYQNEKKTIICD</sequence>
<protein>
    <submittedName>
        <fullName evidence="4">ADP-ribose pyrophosphatase</fullName>
    </submittedName>
</protein>
<dbReference type="PROSITE" id="PS51462">
    <property type="entry name" value="NUDIX"/>
    <property type="match status" value="1"/>
</dbReference>
<dbReference type="InterPro" id="IPR000086">
    <property type="entry name" value="NUDIX_hydrolase_dom"/>
</dbReference>
<keyword evidence="6" id="KW-1185">Reference proteome</keyword>
<dbReference type="EMBL" id="CP013614">
    <property type="protein sequence ID" value="ALS00593.1"/>
    <property type="molecule type" value="Genomic_DNA"/>
</dbReference>
<dbReference type="RefSeq" id="WP_071879014.1">
    <property type="nucleotide sequence ID" value="NZ_JXLC01000030.1"/>
</dbReference>
<evidence type="ECO:0000256" key="1">
    <source>
        <dbReference type="ARBA" id="ARBA00001946"/>
    </source>
</evidence>
<gene>
    <name evidence="4" type="ORF">ATZ33_04150</name>
    <name evidence="5" type="ORF">RV15_GL002270</name>
</gene>
<dbReference type="KEGG" id="ess:ATZ33_04150"/>
<dbReference type="Pfam" id="PF12535">
    <property type="entry name" value="Nudix_N"/>
    <property type="match status" value="1"/>
</dbReference>
<dbReference type="Pfam" id="PF00293">
    <property type="entry name" value="NUDIX"/>
    <property type="match status" value="1"/>
</dbReference>
<dbReference type="PANTHER" id="PTHR43046">
    <property type="entry name" value="GDP-MANNOSE MANNOSYL HYDROLASE"/>
    <property type="match status" value="1"/>
</dbReference>
<comment type="cofactor">
    <cofactor evidence="1">
        <name>Mg(2+)</name>
        <dbReference type="ChEBI" id="CHEBI:18420"/>
    </cofactor>
</comment>